<dbReference type="PROSITE" id="PS50207">
    <property type="entry name" value="CASPASE_P10"/>
    <property type="match status" value="1"/>
</dbReference>
<evidence type="ECO:0000256" key="14">
    <source>
        <dbReference type="ARBA" id="ARBA00066479"/>
    </source>
</evidence>
<dbReference type="GO" id="GO:0005634">
    <property type="term" value="C:nucleus"/>
    <property type="evidence" value="ECO:0007669"/>
    <property type="project" value="UniProtKB-SubCell"/>
</dbReference>
<comment type="caution">
    <text evidence="22">The sequence shown here is derived from an EMBL/GenBank/DDBJ whole genome shotgun (WGS) entry which is preliminary data.</text>
</comment>
<comment type="catalytic activity">
    <reaction evidence="13">
        <text>Strict requirement for Asp at position P1 and has a preferred cleavage sequence of (Leu/Asp/Val)-Glu-Thr-Asp-|-(Gly/Ser/Ala).</text>
        <dbReference type="EC" id="3.4.22.61"/>
    </reaction>
</comment>
<dbReference type="SUPFAM" id="SSF47986">
    <property type="entry name" value="DEATH domain"/>
    <property type="match status" value="2"/>
</dbReference>
<evidence type="ECO:0000256" key="4">
    <source>
        <dbReference type="ARBA" id="ARBA00022490"/>
    </source>
</evidence>
<dbReference type="GO" id="GO:0005737">
    <property type="term" value="C:cytoplasm"/>
    <property type="evidence" value="ECO:0007669"/>
    <property type="project" value="UniProtKB-SubCell"/>
</dbReference>
<dbReference type="InterPro" id="IPR001875">
    <property type="entry name" value="DED_dom"/>
</dbReference>
<keyword evidence="12" id="KW-0539">Nucleus</keyword>
<dbReference type="Pfam" id="PF01335">
    <property type="entry name" value="DED"/>
    <property type="match status" value="2"/>
</dbReference>
<evidence type="ECO:0000256" key="16">
    <source>
        <dbReference type="RuleBase" id="RU003971"/>
    </source>
</evidence>
<dbReference type="FunFam" id="3.40.50.1460:FF:000008">
    <property type="entry name" value="caspase-8 isoform X1"/>
    <property type="match status" value="1"/>
</dbReference>
<dbReference type="PROSITE" id="PS50208">
    <property type="entry name" value="CASPASE_P20"/>
    <property type="match status" value="1"/>
</dbReference>
<evidence type="ECO:0000256" key="7">
    <source>
        <dbReference type="ARBA" id="ARBA00022703"/>
    </source>
</evidence>
<dbReference type="GO" id="GO:0051604">
    <property type="term" value="P:protein maturation"/>
    <property type="evidence" value="ECO:0007669"/>
    <property type="project" value="UniProtKB-ARBA"/>
</dbReference>
<dbReference type="EMBL" id="JAGTTL010000017">
    <property type="protein sequence ID" value="KAK6310075.1"/>
    <property type="molecule type" value="Genomic_DNA"/>
</dbReference>
<feature type="domain" description="DED" evidence="19">
    <location>
        <begin position="251"/>
        <end position="318"/>
    </location>
</feature>
<feature type="chain" id="PRO_5042985457" description="Caspase-8" evidence="18">
    <location>
        <begin position="29"/>
        <end position="738"/>
    </location>
</feature>
<feature type="domain" description="DED" evidence="19">
    <location>
        <begin position="161"/>
        <end position="238"/>
    </location>
</feature>
<keyword evidence="23" id="KW-1185">Reference proteome</keyword>
<keyword evidence="8" id="KW-0677">Repeat</keyword>
<dbReference type="CDD" id="cd08334">
    <property type="entry name" value="DED_Caspase_8_10_r2"/>
    <property type="match status" value="1"/>
</dbReference>
<dbReference type="InterPro" id="IPR016129">
    <property type="entry name" value="Caspase_his_AS"/>
</dbReference>
<dbReference type="PROSITE" id="PS01121">
    <property type="entry name" value="CASPASE_HIS"/>
    <property type="match status" value="1"/>
</dbReference>
<organism evidence="22 23">
    <name type="scientific">Coregonus suidteri</name>
    <dbReference type="NCBI Taxonomy" id="861788"/>
    <lineage>
        <taxon>Eukaryota</taxon>
        <taxon>Metazoa</taxon>
        <taxon>Chordata</taxon>
        <taxon>Craniata</taxon>
        <taxon>Vertebrata</taxon>
        <taxon>Euteleostomi</taxon>
        <taxon>Actinopterygii</taxon>
        <taxon>Neopterygii</taxon>
        <taxon>Teleostei</taxon>
        <taxon>Protacanthopterygii</taxon>
        <taxon>Salmoniformes</taxon>
        <taxon>Salmonidae</taxon>
        <taxon>Coregoninae</taxon>
        <taxon>Coregonus</taxon>
    </lineage>
</organism>
<evidence type="ECO:0000256" key="5">
    <source>
        <dbReference type="ARBA" id="ARBA00022553"/>
    </source>
</evidence>
<dbReference type="FunFam" id="1.10.533.10:FF:000016">
    <property type="entry name" value="CASP8 and FADD-like apoptosis regulator"/>
    <property type="match status" value="1"/>
</dbReference>
<keyword evidence="5" id="KW-0597">Phosphoprotein</keyword>
<evidence type="ECO:0000256" key="9">
    <source>
        <dbReference type="ARBA" id="ARBA00022801"/>
    </source>
</evidence>
<dbReference type="GO" id="GO:0005886">
    <property type="term" value="C:plasma membrane"/>
    <property type="evidence" value="ECO:0007669"/>
    <property type="project" value="UniProtKB-ARBA"/>
</dbReference>
<evidence type="ECO:0000259" key="20">
    <source>
        <dbReference type="PROSITE" id="PS50207"/>
    </source>
</evidence>
<dbReference type="EC" id="3.4.22.61" evidence="14"/>
<dbReference type="InterPro" id="IPR001309">
    <property type="entry name" value="Pept_C14_p20"/>
</dbReference>
<dbReference type="SMART" id="SM00031">
    <property type="entry name" value="DED"/>
    <property type="match status" value="2"/>
</dbReference>
<keyword evidence="6" id="KW-0645">Protease</keyword>
<proteinExistence type="inferred from homology"/>
<evidence type="ECO:0000256" key="3">
    <source>
        <dbReference type="ARBA" id="ARBA00010134"/>
    </source>
</evidence>
<dbReference type="GO" id="GO:0006915">
    <property type="term" value="P:apoptotic process"/>
    <property type="evidence" value="ECO:0007669"/>
    <property type="project" value="UniProtKB-KW"/>
</dbReference>
<dbReference type="InterPro" id="IPR011029">
    <property type="entry name" value="DEATH-like_dom_sf"/>
</dbReference>
<evidence type="ECO:0000256" key="6">
    <source>
        <dbReference type="ARBA" id="ARBA00022670"/>
    </source>
</evidence>
<evidence type="ECO:0000256" key="2">
    <source>
        <dbReference type="ARBA" id="ARBA00004496"/>
    </source>
</evidence>
<dbReference type="AlphaFoldDB" id="A0AAN8LPX9"/>
<evidence type="ECO:0000313" key="22">
    <source>
        <dbReference type="EMBL" id="KAK6310075.1"/>
    </source>
</evidence>
<dbReference type="CDD" id="cd00032">
    <property type="entry name" value="CASc"/>
    <property type="match status" value="1"/>
</dbReference>
<dbReference type="PANTHER" id="PTHR48169:SF7">
    <property type="entry name" value="CASPASE 10"/>
    <property type="match status" value="1"/>
</dbReference>
<keyword evidence="9" id="KW-0378">Hydrolase</keyword>
<dbReference type="InterPro" id="IPR033139">
    <property type="entry name" value="Caspase_cys_AS"/>
</dbReference>
<feature type="domain" description="Caspase family p20" evidence="21">
    <location>
        <begin position="476"/>
        <end position="602"/>
    </location>
</feature>
<name>A0AAN8LPX9_9TELE</name>
<dbReference type="Gene3D" id="3.40.50.1460">
    <property type="match status" value="1"/>
</dbReference>
<comment type="similarity">
    <text evidence="3 16">Belongs to the peptidase C14A family.</text>
</comment>
<evidence type="ECO:0000256" key="8">
    <source>
        <dbReference type="ARBA" id="ARBA00022737"/>
    </source>
</evidence>
<evidence type="ECO:0000256" key="10">
    <source>
        <dbReference type="ARBA" id="ARBA00022807"/>
    </source>
</evidence>
<dbReference type="InterPro" id="IPR029030">
    <property type="entry name" value="Caspase-like_dom_sf"/>
</dbReference>
<reference evidence="22 23" key="1">
    <citation type="submission" date="2021-04" db="EMBL/GenBank/DDBJ databases">
        <authorList>
            <person name="De Guttry C."/>
            <person name="Zahm M."/>
            <person name="Klopp C."/>
            <person name="Cabau C."/>
            <person name="Louis A."/>
            <person name="Berthelot C."/>
            <person name="Parey E."/>
            <person name="Roest Crollius H."/>
            <person name="Montfort J."/>
            <person name="Robinson-Rechavi M."/>
            <person name="Bucao C."/>
            <person name="Bouchez O."/>
            <person name="Gislard M."/>
            <person name="Lluch J."/>
            <person name="Milhes M."/>
            <person name="Lampietro C."/>
            <person name="Lopez Roques C."/>
            <person name="Donnadieu C."/>
            <person name="Braasch I."/>
            <person name="Desvignes T."/>
            <person name="Postlethwait J."/>
            <person name="Bobe J."/>
            <person name="Wedekind C."/>
            <person name="Guiguen Y."/>
        </authorList>
    </citation>
    <scope>NUCLEOTIDE SEQUENCE [LARGE SCALE GENOMIC DNA]</scope>
    <source>
        <strain evidence="22">Cs_M1</strain>
        <tissue evidence="22">Blood</tissue>
    </source>
</reference>
<keyword evidence="4" id="KW-0963">Cytoplasm</keyword>
<dbReference type="InterPro" id="IPR002138">
    <property type="entry name" value="Pept_C14_p10"/>
</dbReference>
<dbReference type="InterPro" id="IPR011600">
    <property type="entry name" value="Pept_C14_caspase"/>
</dbReference>
<keyword evidence="11" id="KW-0865">Zymogen</keyword>
<evidence type="ECO:0000256" key="13">
    <source>
        <dbReference type="ARBA" id="ARBA00051626"/>
    </source>
</evidence>
<dbReference type="GO" id="GO:0004197">
    <property type="term" value="F:cysteine-type endopeptidase activity"/>
    <property type="evidence" value="ECO:0007669"/>
    <property type="project" value="InterPro"/>
</dbReference>
<dbReference type="GO" id="GO:0043065">
    <property type="term" value="P:positive regulation of apoptotic process"/>
    <property type="evidence" value="ECO:0007669"/>
    <property type="project" value="UniProtKB-ARBA"/>
</dbReference>
<dbReference type="PROSITE" id="PS50168">
    <property type="entry name" value="DED"/>
    <property type="match status" value="2"/>
</dbReference>
<dbReference type="GO" id="GO:0006508">
    <property type="term" value="P:proteolysis"/>
    <property type="evidence" value="ECO:0007669"/>
    <property type="project" value="UniProtKB-KW"/>
</dbReference>
<evidence type="ECO:0000256" key="17">
    <source>
        <dbReference type="SAM" id="MobiDB-lite"/>
    </source>
</evidence>
<dbReference type="SMART" id="SM00115">
    <property type="entry name" value="CASc"/>
    <property type="match status" value="1"/>
</dbReference>
<dbReference type="PROSITE" id="PS01122">
    <property type="entry name" value="CASPASE_CYS"/>
    <property type="match status" value="1"/>
</dbReference>
<dbReference type="InterPro" id="IPR015917">
    <property type="entry name" value="Pept_C14A"/>
</dbReference>
<keyword evidence="10" id="KW-0788">Thiol protease</keyword>
<dbReference type="SUPFAM" id="SSF52129">
    <property type="entry name" value="Caspase-like"/>
    <property type="match status" value="1"/>
</dbReference>
<dbReference type="PRINTS" id="PR00376">
    <property type="entry name" value="IL1BCENZYME"/>
</dbReference>
<keyword evidence="7" id="KW-0053">Apoptosis</keyword>
<sequence length="738" mass="82696">MQMDTIILNMFLAIVLLMGCVCVVPLQGQKPGQVDPLTLSRASQCWTSSSELLLEMRSPRIADTVPAFWDLMVFLKSSDNRKHSALFWDLAQVFWDIYVDCVLSRTHGLGRRQLTWPHEQITAMRSLITDIVIGKKTGSLENIGIPVVYVNVTSPKVQEMDFQRRLLQVEQALSSEEVQSLAFLCKDLLEKDLSSVTTASKLFSLLMDQQLLSPDQPYLLADLLLTIQQQCLMRGLGLNNQLSTTSSLISPYRKMLYNLSENITKDELREIKFLLLNELPRRKLEDNVTTLQVFLEMEKMDILSINKLNILESIFESVSPMLKTTINKYKTQYSLPGPVTQETGVGQLRPRSVSEACPQIQAASMRPKRPVSCELSVEQYGHSDETLIPDNFLSSQPSARVSSVNRSDTSLDVWSVSHRLSLLSTNGDNCDALSKDNHHVSSTSSCGDNKNFGPADPQTGNTKREELGDYSMTGKKRGFCLIINNQDFRNSSQQLKEREGTHIDEKSLVSVFEWLGFETQTEPDCSREKILSLVVELSNRDHSQMDCLVCCVLSHGQQGCVYGVDGQKVSVRELTGPFSGLKCSSLRDKPKLFFIQACQGTKEQKPVFIQSDGPGPSSTTTSSICTDAVVLKDSIPNDADFLLGMATVPHFASFRDKRQGTWFIQSLCQNLIKLVPSGYDLLSILTKVNDDVSRMTDPYGTKKQMPQPAYSLRKRVVFPIPKEPPPRLCEPQVLARDH</sequence>
<comment type="subcellular location">
    <subcellularLocation>
        <location evidence="2">Cytoplasm</location>
    </subcellularLocation>
    <subcellularLocation>
        <location evidence="1">Nucleus</location>
    </subcellularLocation>
</comment>
<evidence type="ECO:0000313" key="23">
    <source>
        <dbReference type="Proteomes" id="UP001356427"/>
    </source>
</evidence>
<evidence type="ECO:0000256" key="1">
    <source>
        <dbReference type="ARBA" id="ARBA00004123"/>
    </source>
</evidence>
<dbReference type="GO" id="GO:0032991">
    <property type="term" value="C:protein-containing complex"/>
    <property type="evidence" value="ECO:0007669"/>
    <property type="project" value="UniProtKB-ARBA"/>
</dbReference>
<evidence type="ECO:0000256" key="12">
    <source>
        <dbReference type="ARBA" id="ARBA00023242"/>
    </source>
</evidence>
<keyword evidence="18" id="KW-0732">Signal</keyword>
<dbReference type="Gene3D" id="1.10.533.10">
    <property type="entry name" value="Death Domain, Fas"/>
    <property type="match status" value="2"/>
</dbReference>
<dbReference type="PANTHER" id="PTHR48169">
    <property type="entry name" value="DED DOMAIN-CONTAINING PROTEIN"/>
    <property type="match status" value="1"/>
</dbReference>
<feature type="domain" description="Caspase family p10" evidence="20">
    <location>
        <begin position="631"/>
        <end position="718"/>
    </location>
</feature>
<dbReference type="Proteomes" id="UP001356427">
    <property type="component" value="Unassembled WGS sequence"/>
</dbReference>
<gene>
    <name evidence="22" type="ORF">J4Q44_G00199560</name>
</gene>
<evidence type="ECO:0000256" key="15">
    <source>
        <dbReference type="ARBA" id="ARBA00068172"/>
    </source>
</evidence>
<feature type="region of interest" description="Disordered" evidence="17">
    <location>
        <begin position="436"/>
        <end position="466"/>
    </location>
</feature>
<dbReference type="Pfam" id="PF00656">
    <property type="entry name" value="Peptidase_C14"/>
    <property type="match status" value="1"/>
</dbReference>
<evidence type="ECO:0000256" key="18">
    <source>
        <dbReference type="SAM" id="SignalP"/>
    </source>
</evidence>
<evidence type="ECO:0000259" key="19">
    <source>
        <dbReference type="PROSITE" id="PS50168"/>
    </source>
</evidence>
<evidence type="ECO:0000259" key="21">
    <source>
        <dbReference type="PROSITE" id="PS50208"/>
    </source>
</evidence>
<protein>
    <recommendedName>
        <fullName evidence="15">Caspase-8</fullName>
        <ecNumber evidence="14">3.4.22.61</ecNumber>
    </recommendedName>
</protein>
<evidence type="ECO:0000256" key="11">
    <source>
        <dbReference type="ARBA" id="ARBA00023145"/>
    </source>
</evidence>
<feature type="signal peptide" evidence="18">
    <location>
        <begin position="1"/>
        <end position="28"/>
    </location>
</feature>
<accession>A0AAN8LPX9</accession>